<organism evidence="2 3">
    <name type="scientific">Vreelandella sulfidaeris</name>
    <dbReference type="NCBI Taxonomy" id="115553"/>
    <lineage>
        <taxon>Bacteria</taxon>
        <taxon>Pseudomonadati</taxon>
        <taxon>Pseudomonadota</taxon>
        <taxon>Gammaproteobacteria</taxon>
        <taxon>Oceanospirillales</taxon>
        <taxon>Halomonadaceae</taxon>
        <taxon>Vreelandella</taxon>
    </lineage>
</organism>
<dbReference type="SMART" id="SM00052">
    <property type="entry name" value="EAL"/>
    <property type="match status" value="1"/>
</dbReference>
<dbReference type="PROSITE" id="PS50883">
    <property type="entry name" value="EAL"/>
    <property type="match status" value="1"/>
</dbReference>
<dbReference type="GO" id="GO:0071111">
    <property type="term" value="F:cyclic-guanylate-specific phosphodiesterase activity"/>
    <property type="evidence" value="ECO:0007669"/>
    <property type="project" value="InterPro"/>
</dbReference>
<dbReference type="KEGG" id="hsr:HSBAA_08400"/>
<proteinExistence type="predicted"/>
<dbReference type="InterPro" id="IPR050706">
    <property type="entry name" value="Cyclic-di-GMP_PDE-like"/>
</dbReference>
<accession>A0A455U7M2</accession>
<evidence type="ECO:0000313" key="3">
    <source>
        <dbReference type="Proteomes" id="UP000320231"/>
    </source>
</evidence>
<dbReference type="AlphaFoldDB" id="A0A455U7M2"/>
<dbReference type="Pfam" id="PF00563">
    <property type="entry name" value="EAL"/>
    <property type="match status" value="1"/>
</dbReference>
<protein>
    <recommendedName>
        <fullName evidence="1">EAL domain-containing protein</fullName>
    </recommendedName>
</protein>
<dbReference type="EMBL" id="AP019514">
    <property type="protein sequence ID" value="BBI59534.1"/>
    <property type="molecule type" value="Genomic_DNA"/>
</dbReference>
<dbReference type="Proteomes" id="UP000320231">
    <property type="component" value="Chromosome"/>
</dbReference>
<dbReference type="InterPro" id="IPR001633">
    <property type="entry name" value="EAL_dom"/>
</dbReference>
<evidence type="ECO:0000259" key="1">
    <source>
        <dbReference type="PROSITE" id="PS50883"/>
    </source>
</evidence>
<dbReference type="PANTHER" id="PTHR33121">
    <property type="entry name" value="CYCLIC DI-GMP PHOSPHODIESTERASE PDEF"/>
    <property type="match status" value="1"/>
</dbReference>
<reference evidence="2 3" key="1">
    <citation type="journal article" date="2019" name="Microbiol. Resour. Announc.">
        <title>Complete Genome Sequence of Halomonas sulfidaeris Strain Esulfide1 Isolated from a Metal Sulfide Rock at a Depth of 2,200 Meters, Obtained Using Nanopore Sequencing.</title>
        <authorList>
            <person name="Saito M."/>
            <person name="Nishigata A."/>
            <person name="Galipon J."/>
            <person name="Arakawa K."/>
        </authorList>
    </citation>
    <scope>NUCLEOTIDE SEQUENCE [LARGE SCALE GENOMIC DNA]</scope>
    <source>
        <strain evidence="2 3">ATCC BAA-803</strain>
    </source>
</reference>
<dbReference type="Gene3D" id="3.20.20.450">
    <property type="entry name" value="EAL domain"/>
    <property type="match status" value="1"/>
</dbReference>
<evidence type="ECO:0000313" key="2">
    <source>
        <dbReference type="EMBL" id="BBI59534.1"/>
    </source>
</evidence>
<gene>
    <name evidence="2" type="ORF">HSBAA_08400</name>
</gene>
<dbReference type="InterPro" id="IPR035919">
    <property type="entry name" value="EAL_sf"/>
</dbReference>
<dbReference type="CDD" id="cd01948">
    <property type="entry name" value="EAL"/>
    <property type="match status" value="1"/>
</dbReference>
<dbReference type="PANTHER" id="PTHR33121:SF70">
    <property type="entry name" value="SIGNALING PROTEIN YKOW"/>
    <property type="match status" value="1"/>
</dbReference>
<sequence length="112" mass="12363">MTEMLKGHGLGLSIDDFGTGYSSLAYLKRFAADKIKIDISFVRDMLTSDNDRVIVATIIAMANTLGLETIAEGIENQNQIGALLAMGCTQGQGYYFDRPLAAEQFVQRWLRP</sequence>
<name>A0A455U7M2_9GAMM</name>
<dbReference type="SUPFAM" id="SSF141868">
    <property type="entry name" value="EAL domain-like"/>
    <property type="match status" value="1"/>
</dbReference>
<feature type="domain" description="EAL" evidence="1">
    <location>
        <begin position="1"/>
        <end position="112"/>
    </location>
</feature>